<keyword evidence="7" id="KW-0539">Nucleus</keyword>
<dbReference type="GO" id="GO:0031981">
    <property type="term" value="C:nuclear lumen"/>
    <property type="evidence" value="ECO:0007669"/>
    <property type="project" value="UniProtKB-ARBA"/>
</dbReference>
<protein>
    <recommendedName>
        <fullName evidence="9">Importin N-terminal domain-containing protein</fullName>
    </recommendedName>
</protein>
<accession>A0A0H5QI21</accession>
<dbReference type="InterPro" id="IPR001494">
    <property type="entry name" value="Importin-beta_N"/>
</dbReference>
<reference evidence="10" key="1">
    <citation type="submission" date="2015-04" db="EMBL/GenBank/DDBJ databases">
        <title>The genome sequence of the plant pathogenic Rhizarian Plasmodiophora brassicae reveals insights in its biotrophic life cycle and the origin of chitin synthesis.</title>
        <authorList>
            <person name="Schwelm A."/>
            <person name="Fogelqvist J."/>
            <person name="Knaust A."/>
            <person name="Julke S."/>
            <person name="Lilja T."/>
            <person name="Dhandapani V."/>
            <person name="Bonilla-Rosso G."/>
            <person name="Karlsson M."/>
            <person name="Shevchenko A."/>
            <person name="Choi S.R."/>
            <person name="Kim H.G."/>
            <person name="Park J.Y."/>
            <person name="Lim Y.P."/>
            <person name="Ludwig-Muller J."/>
            <person name="Dixelius C."/>
        </authorList>
    </citation>
    <scope>NUCLEOTIDE SEQUENCE</scope>
    <source>
        <tissue evidence="10">Potato root galls</tissue>
    </source>
</reference>
<proteinExistence type="inferred from homology"/>
<dbReference type="InterPro" id="IPR040122">
    <property type="entry name" value="Importin_beta"/>
</dbReference>
<dbReference type="Pfam" id="PF02985">
    <property type="entry name" value="HEAT"/>
    <property type="match status" value="1"/>
</dbReference>
<dbReference type="Pfam" id="PF03810">
    <property type="entry name" value="IBN_N"/>
    <property type="match status" value="1"/>
</dbReference>
<evidence type="ECO:0000259" key="9">
    <source>
        <dbReference type="PROSITE" id="PS50166"/>
    </source>
</evidence>
<evidence type="ECO:0000256" key="4">
    <source>
        <dbReference type="ARBA" id="ARBA00022490"/>
    </source>
</evidence>
<dbReference type="AlphaFoldDB" id="A0A0H5QI21"/>
<dbReference type="PANTHER" id="PTHR10527">
    <property type="entry name" value="IMPORTIN BETA"/>
    <property type="match status" value="1"/>
</dbReference>
<dbReference type="InterPro" id="IPR000357">
    <property type="entry name" value="HEAT"/>
</dbReference>
<dbReference type="GO" id="GO:0031267">
    <property type="term" value="F:small GTPase binding"/>
    <property type="evidence" value="ECO:0007669"/>
    <property type="project" value="InterPro"/>
</dbReference>
<keyword evidence="3" id="KW-0813">Transport</keyword>
<name>A0A0H5QI21_9EUKA</name>
<dbReference type="Pfam" id="PF13513">
    <property type="entry name" value="HEAT_EZ"/>
    <property type="match status" value="1"/>
</dbReference>
<keyword evidence="5" id="KW-0677">Repeat</keyword>
<evidence type="ECO:0000313" key="10">
    <source>
        <dbReference type="EMBL" id="CRZ00976.1"/>
    </source>
</evidence>
<dbReference type="Gene3D" id="1.25.10.10">
    <property type="entry name" value="Leucine-rich Repeat Variant"/>
    <property type="match status" value="1"/>
</dbReference>
<dbReference type="InterPro" id="IPR016024">
    <property type="entry name" value="ARM-type_fold"/>
</dbReference>
<dbReference type="InterPro" id="IPR011989">
    <property type="entry name" value="ARM-like"/>
</dbReference>
<dbReference type="FunFam" id="1.25.10.10:FF:000028">
    <property type="entry name" value="Transportin-1 isoform 1"/>
    <property type="match status" value="1"/>
</dbReference>
<evidence type="ECO:0000256" key="5">
    <source>
        <dbReference type="ARBA" id="ARBA00022737"/>
    </source>
</evidence>
<comment type="similarity">
    <text evidence="8">Belongs to the importin beta family. Importin beta-2 subfamily.</text>
</comment>
<evidence type="ECO:0000256" key="7">
    <source>
        <dbReference type="ARBA" id="ARBA00023242"/>
    </source>
</evidence>
<evidence type="ECO:0000256" key="3">
    <source>
        <dbReference type="ARBA" id="ARBA00022448"/>
    </source>
</evidence>
<feature type="domain" description="Importin N-terminal" evidence="9">
    <location>
        <begin position="39"/>
        <end position="121"/>
    </location>
</feature>
<evidence type="ECO:0000256" key="8">
    <source>
        <dbReference type="ARBA" id="ARBA00038423"/>
    </source>
</evidence>
<sequence length="910" mass="100412">SSWTMAGVGPWSPSPEGVAQILQLLRDSRTADNVQHQRIYHRLEDLKQHPEFNAYLSRIMSSRELEIDIRSRAGLMLKNNIRENYENMVPGGIESIQVEAMKSLGDESSIIRRTAGTIMATIAIKGPISGVAALIAAMCSVMKSQLNPNAMDGALNALTKICEDCSDELSRLEDMGENECIIVTQMIALLIATFFHSDERFRCMAITAMNRFLVNMPKALFLQMDSYLRGLFELARDPSPDVRRQLCNALCILLEIRFVLIKGSIIQIIEFMITASSDPDPGVCIDANEFWSIYCSNEECDLTLLYRYLPAILPVLLKGMLYSDDDPTVLAFSENDDNENVPDRPEDIRPRFHHSRVSMSAATDNLAHISDGNESDDDEDASEWNIRKCSASALDKLSTTFRNDILPILLPLLQTNLSNVSDWRVRECGILCLGAIAEGCLLGLEPHLPTLTPYMLQLLHHDPHPLIRSITCWTLSRYAGWIVRSSSLFEPILRALLDRILDRNKRVQEAACSSFAIILEDAGPVVIPYLSHIVQNLIVAFNKYQARNRPLLYDAIGSLADACGTDLGASIELVTPLVNRLIMQWNSTCNDDTAMFSLLECLTYVAQSLGSEFRPFAAGTLQRCLQIIQETLTALRAALAAGDRSVPYPDKEFIVCSLDLLSGLCEGLQTSIDELIGPPGSVNNQALLQSLYECANDSSPEVRQSAIALVGDLAKFAIEVLRPHLAQFIAMIVANLDPRYVAVCNNASWAIGEIASQLGPADLAPSVPIVLARIVPILTGPRVTPRLAENLSITVARLGLVCPNEVGASLELFVRPWCYHLGHYREDQEKVKAFKGLLAVCQSNPRAVLGAFAQFCGAIASWHQVPPELAPMFMNILHGFRASMDEAQWASVFLSCPAPVVANLHASYSL</sequence>
<evidence type="ECO:0000256" key="1">
    <source>
        <dbReference type="ARBA" id="ARBA00004123"/>
    </source>
</evidence>
<comment type="subcellular location">
    <subcellularLocation>
        <location evidence="2">Cytoplasm</location>
    </subcellularLocation>
    <subcellularLocation>
        <location evidence="1">Nucleus</location>
    </subcellularLocation>
</comment>
<evidence type="ECO:0000256" key="2">
    <source>
        <dbReference type="ARBA" id="ARBA00004496"/>
    </source>
</evidence>
<dbReference type="GO" id="GO:0005737">
    <property type="term" value="C:cytoplasm"/>
    <property type="evidence" value="ECO:0007669"/>
    <property type="project" value="UniProtKB-SubCell"/>
</dbReference>
<dbReference type="GO" id="GO:0006606">
    <property type="term" value="P:protein import into nucleus"/>
    <property type="evidence" value="ECO:0007669"/>
    <property type="project" value="InterPro"/>
</dbReference>
<keyword evidence="4" id="KW-0963">Cytoplasm</keyword>
<organism evidence="10">
    <name type="scientific">Spongospora subterranea</name>
    <dbReference type="NCBI Taxonomy" id="70186"/>
    <lineage>
        <taxon>Eukaryota</taxon>
        <taxon>Sar</taxon>
        <taxon>Rhizaria</taxon>
        <taxon>Endomyxa</taxon>
        <taxon>Phytomyxea</taxon>
        <taxon>Plasmodiophorida</taxon>
        <taxon>Plasmodiophoridae</taxon>
        <taxon>Spongospora</taxon>
    </lineage>
</organism>
<keyword evidence="6" id="KW-0653">Protein transport</keyword>
<dbReference type="PROSITE" id="PS50166">
    <property type="entry name" value="IMPORTIN_B_NT"/>
    <property type="match status" value="1"/>
</dbReference>
<dbReference type="SUPFAM" id="SSF48371">
    <property type="entry name" value="ARM repeat"/>
    <property type="match status" value="1"/>
</dbReference>
<evidence type="ECO:0000256" key="6">
    <source>
        <dbReference type="ARBA" id="ARBA00022927"/>
    </source>
</evidence>
<dbReference type="EMBL" id="HACM01000534">
    <property type="protein sequence ID" value="CRZ00976.1"/>
    <property type="molecule type" value="Transcribed_RNA"/>
</dbReference>
<feature type="non-terminal residue" evidence="10">
    <location>
        <position position="1"/>
    </location>
</feature>